<organism evidence="2 3">
    <name type="scientific">Clavibacter michiganensis subsp. michiganensis</name>
    <dbReference type="NCBI Taxonomy" id="33013"/>
    <lineage>
        <taxon>Bacteria</taxon>
        <taxon>Bacillati</taxon>
        <taxon>Actinomycetota</taxon>
        <taxon>Actinomycetes</taxon>
        <taxon>Micrococcales</taxon>
        <taxon>Microbacteriaceae</taxon>
        <taxon>Clavibacter</taxon>
    </lineage>
</organism>
<accession>A0A251XLI5</accession>
<comment type="caution">
    <text evidence="2">The sequence shown here is derived from an EMBL/GenBank/DDBJ whole genome shotgun (WGS) entry which is preliminary data.</text>
</comment>
<dbReference type="Proteomes" id="UP000195062">
    <property type="component" value="Unassembled WGS sequence"/>
</dbReference>
<gene>
    <name evidence="2" type="ORF">CMMCAS07_05300</name>
</gene>
<feature type="compositionally biased region" description="Low complexity" evidence="1">
    <location>
        <begin position="11"/>
        <end position="25"/>
    </location>
</feature>
<evidence type="ECO:0000313" key="2">
    <source>
        <dbReference type="EMBL" id="OUE04342.1"/>
    </source>
</evidence>
<name>A0A251XLI5_CLAMM</name>
<feature type="region of interest" description="Disordered" evidence="1">
    <location>
        <begin position="1"/>
        <end position="45"/>
    </location>
</feature>
<evidence type="ECO:0000256" key="1">
    <source>
        <dbReference type="SAM" id="MobiDB-lite"/>
    </source>
</evidence>
<keyword evidence="3" id="KW-1185">Reference proteome</keyword>
<proteinExistence type="predicted"/>
<protein>
    <submittedName>
        <fullName evidence="2">Uncharacterized protein</fullName>
    </submittedName>
</protein>
<dbReference type="AlphaFoldDB" id="A0A251XLI5"/>
<evidence type="ECO:0000313" key="3">
    <source>
        <dbReference type="Proteomes" id="UP000195062"/>
    </source>
</evidence>
<sequence length="85" mass="8697">MNGQKRPRPQTTRAAGSTSRAAAIAMSTPIAHANPSARLPESSASSSVIRLSATVPPLAAMAGPALVTAVSIAAWRSSWRVSSSR</sequence>
<reference evidence="2 3" key="1">
    <citation type="submission" date="2016-08" db="EMBL/GenBank/DDBJ databases">
        <title>Genome sequence of Clavibacter michiganensis subsp. michiganensis strain CASJ007.</title>
        <authorList>
            <person name="Thapa S.P."/>
            <person name="Coaker G."/>
        </authorList>
    </citation>
    <scope>NUCLEOTIDE SEQUENCE [LARGE SCALE GENOMIC DNA]</scope>
    <source>
        <strain evidence="2">CASJ007</strain>
    </source>
</reference>
<dbReference type="EMBL" id="MDHH01000001">
    <property type="protein sequence ID" value="OUE04342.1"/>
    <property type="molecule type" value="Genomic_DNA"/>
</dbReference>